<comment type="caution">
    <text evidence="4">The sequence shown here is derived from an EMBL/GenBank/DDBJ whole genome shotgun (WGS) entry which is preliminary data.</text>
</comment>
<dbReference type="PANTHER" id="PTHR18460">
    <property type="entry name" value="TEL2 INTERACTING PROTEIN 1 TTI1 FAMILY MEMBER"/>
    <property type="match status" value="1"/>
</dbReference>
<feature type="non-terminal residue" evidence="4">
    <location>
        <position position="1114"/>
    </location>
</feature>
<feature type="domain" description="TTI1 C-terminal TPR" evidence="3">
    <location>
        <begin position="868"/>
        <end position="1003"/>
    </location>
</feature>
<dbReference type="Pfam" id="PF21547">
    <property type="entry name" value="TTI1"/>
    <property type="match status" value="1"/>
</dbReference>
<reference evidence="4" key="1">
    <citation type="submission" date="2020-11" db="EMBL/GenBank/DDBJ databases">
        <title>Kefir isolates.</title>
        <authorList>
            <person name="Marcisauskas S."/>
            <person name="Kim Y."/>
            <person name="Blasche S."/>
        </authorList>
    </citation>
    <scope>NUCLEOTIDE SEQUENCE</scope>
    <source>
        <strain evidence="4">Olga-1</strain>
    </source>
</reference>
<feature type="region of interest" description="Disordered" evidence="1">
    <location>
        <begin position="868"/>
        <end position="895"/>
    </location>
</feature>
<protein>
    <submittedName>
        <fullName evidence="4">Uncharacterized protein</fullName>
    </submittedName>
</protein>
<dbReference type="InterPro" id="IPR049362">
    <property type="entry name" value="TTI1_rpt"/>
</dbReference>
<dbReference type="InterPro" id="IPR016024">
    <property type="entry name" value="ARM-type_fold"/>
</dbReference>
<dbReference type="InterPro" id="IPR052587">
    <property type="entry name" value="TELO2-interacting_protein_1"/>
</dbReference>
<dbReference type="InterPro" id="IPR057567">
    <property type="entry name" value="TPR_TTI1_C"/>
</dbReference>
<dbReference type="Pfam" id="PF24181">
    <property type="entry name" value="TPR_TTI1_C"/>
    <property type="match status" value="1"/>
</dbReference>
<sequence>MDSAAEIFVAVKPICSKLAKLTLSNDIPIGSVELLNTLKDLNKKLNGEVSKCLKNVNDVQFFIPVNLSDYIMVPLTNLLKNDSITDSELEQLLSIMYVLLKYSWCQPGVLSNELFIQYVTLITFLIGGKPGNFSIKNHSDETFQNGIECIQTLLQGCLNQSSKFIENVLNNNKFVPTLGYLVSILLNVAVDSNITHIKVEALKALNVLYHLLNSGEILSLFFPGSVSSIAKIIKSKPHSDVIVESFITLSTLVVRVFSDFDLNVKAENKITSLESLKGFADLYTDLEGKETTLQSDSNLLIEIPENISSNKQHRTSAWLKLTLPQFNTALKIILNIDVVRYDKYNVKDSIYQFGVKIIRNCLISCYPLIPIILRSLSSICAIDPTFITPTVDSLIYVTEADSLKSTLHDLLDEELHSMQYKFSSPDPLKAENMIQFISLLMNILGGMDSIDCSIIETIIKKLQENVTLLIEIKNKVDLKKKIISTSNVDESMSSKLLLVSDHYKGDSFNEIHNVALFNGIFTKETEIALNQLFVVLASNIQNVDELNNWIFLDDASIVSNLNYVSQSVSSWIISSIIKNIKSSLNSDVDEFLQFDDEDEGVDDNGKINDKKDESWDLQINLSYSSLELSTAILKQVSNITENSFNYISSSILSLRVVDNSIKVLGEDFQDELIYVLYPIVECLASSNELVRIEAQLVILNIAELLYNGSIETLLAENTDYLVDSLSSKLVSESLTPKIPIILSILVKIGSMNIVAELDDIIRTIFTLLDMYHGYTSLIEGFFLVFDEILSKIYKDLKDYSFEQLEMNCADENVFTFGMWGLKSIQEVDDFISKKAVMYDDLVDSDDDEYENENNIADEPLRKSKILEIDSDSDDSNDETDTKSIPSQINDSKNDDDNDDFDKWISPLDVKLYTTVTNILSYAERLVQSNSVVLTILLLKIIKKIIPLLATQKSKFLPIGSNLWEVISSILNVTNDLRVVGLCISNLKEMLRYGQTFFTSRFIDLFEITKKNTMIKLLISKQTELLNRSKTKQHNEKVIINKTSTSTNWDLNTFNIICEYFIFALNKLGRFIPNDIAMSIISITIYYDDDFDHYGYFDDLAIFLSNYESIGVNND</sequence>
<dbReference type="AlphaFoldDB" id="A0A9P7BF52"/>
<name>A0A9P7BF52_9ASCO</name>
<dbReference type="Proteomes" id="UP000697127">
    <property type="component" value="Unassembled WGS sequence"/>
</dbReference>
<accession>A0A9P7BF52</accession>
<feature type="compositionally biased region" description="Acidic residues" evidence="1">
    <location>
        <begin position="868"/>
        <end position="878"/>
    </location>
</feature>
<evidence type="ECO:0000256" key="1">
    <source>
        <dbReference type="SAM" id="MobiDB-lite"/>
    </source>
</evidence>
<evidence type="ECO:0000313" key="5">
    <source>
        <dbReference type="Proteomes" id="UP000697127"/>
    </source>
</evidence>
<evidence type="ECO:0000259" key="2">
    <source>
        <dbReference type="Pfam" id="PF24173"/>
    </source>
</evidence>
<organism evidence="4 5">
    <name type="scientific">Pichia californica</name>
    <dbReference type="NCBI Taxonomy" id="460514"/>
    <lineage>
        <taxon>Eukaryota</taxon>
        <taxon>Fungi</taxon>
        <taxon>Dikarya</taxon>
        <taxon>Ascomycota</taxon>
        <taxon>Saccharomycotina</taxon>
        <taxon>Pichiomycetes</taxon>
        <taxon>Pichiales</taxon>
        <taxon>Pichiaceae</taxon>
        <taxon>Pichia</taxon>
    </lineage>
</organism>
<evidence type="ECO:0000313" key="4">
    <source>
        <dbReference type="EMBL" id="KAG0686988.1"/>
    </source>
</evidence>
<gene>
    <name evidence="4" type="ORF">C6P40_003054</name>
</gene>
<dbReference type="EMBL" id="PUHW01000336">
    <property type="protein sequence ID" value="KAG0686988.1"/>
    <property type="molecule type" value="Genomic_DNA"/>
</dbReference>
<proteinExistence type="predicted"/>
<dbReference type="Pfam" id="PF24173">
    <property type="entry name" value="TPR_TTI1_N"/>
    <property type="match status" value="1"/>
</dbReference>
<keyword evidence="5" id="KW-1185">Reference proteome</keyword>
<dbReference type="GO" id="GO:0005737">
    <property type="term" value="C:cytoplasm"/>
    <property type="evidence" value="ECO:0007669"/>
    <property type="project" value="TreeGrafter"/>
</dbReference>
<feature type="domain" description="TTI1 N-terminal TPR" evidence="2">
    <location>
        <begin position="8"/>
        <end position="378"/>
    </location>
</feature>
<dbReference type="SUPFAM" id="SSF48371">
    <property type="entry name" value="ARM repeat"/>
    <property type="match status" value="1"/>
</dbReference>
<dbReference type="InterPro" id="IPR057566">
    <property type="entry name" value="TPR_TTI1_N"/>
</dbReference>
<evidence type="ECO:0000259" key="3">
    <source>
        <dbReference type="Pfam" id="PF24181"/>
    </source>
</evidence>
<dbReference type="PANTHER" id="PTHR18460:SF3">
    <property type="entry name" value="TELO2-INTERACTING PROTEIN 1 HOMOLOG"/>
    <property type="match status" value="1"/>
</dbReference>